<dbReference type="SUPFAM" id="SSF50985">
    <property type="entry name" value="RCC1/BLIP-II"/>
    <property type="match status" value="1"/>
</dbReference>
<accession>A0ABN9QRS1</accession>
<gene>
    <name evidence="1" type="ORF">PCOR1329_LOCUS13604</name>
</gene>
<dbReference type="Gene3D" id="2.130.10.30">
    <property type="entry name" value="Regulator of chromosome condensation 1/beta-lactamase-inhibitor protein II"/>
    <property type="match status" value="1"/>
</dbReference>
<dbReference type="InterPro" id="IPR009091">
    <property type="entry name" value="RCC1/BLIP-II"/>
</dbReference>
<reference evidence="1" key="1">
    <citation type="submission" date="2023-10" db="EMBL/GenBank/DDBJ databases">
        <authorList>
            <person name="Chen Y."/>
            <person name="Shah S."/>
            <person name="Dougan E. K."/>
            <person name="Thang M."/>
            <person name="Chan C."/>
        </authorList>
    </citation>
    <scope>NUCLEOTIDE SEQUENCE [LARGE SCALE GENOMIC DNA]</scope>
</reference>
<name>A0ABN9QRS1_9DINO</name>
<evidence type="ECO:0000313" key="2">
    <source>
        <dbReference type="Proteomes" id="UP001189429"/>
    </source>
</evidence>
<dbReference type="Proteomes" id="UP001189429">
    <property type="component" value="Unassembled WGS sequence"/>
</dbReference>
<dbReference type="EMBL" id="CAUYUJ010004022">
    <property type="protein sequence ID" value="CAK0807846.1"/>
    <property type="molecule type" value="Genomic_DNA"/>
</dbReference>
<comment type="caution">
    <text evidence="1">The sequence shown here is derived from an EMBL/GenBank/DDBJ whole genome shotgun (WGS) entry which is preliminary data.</text>
</comment>
<evidence type="ECO:0000313" key="1">
    <source>
        <dbReference type="EMBL" id="CAK0807846.1"/>
    </source>
</evidence>
<protein>
    <submittedName>
        <fullName evidence="1">Uncharacterized protein</fullName>
    </submittedName>
</protein>
<keyword evidence="2" id="KW-1185">Reference proteome</keyword>
<organism evidence="1 2">
    <name type="scientific">Prorocentrum cordatum</name>
    <dbReference type="NCBI Taxonomy" id="2364126"/>
    <lineage>
        <taxon>Eukaryota</taxon>
        <taxon>Sar</taxon>
        <taxon>Alveolata</taxon>
        <taxon>Dinophyceae</taxon>
        <taxon>Prorocentrales</taxon>
        <taxon>Prorocentraceae</taxon>
        <taxon>Prorocentrum</taxon>
    </lineage>
</organism>
<sequence length="319" mass="32521">MRCVAGARVWLANTGVDLTNVVDAMCGTSACVARKNDGTVVVWGESGRGGNAPGGLTNVVDAMCGDGACVARNNDGTVVAWGASGNGGIAPSGLTNVADAMCGHKACVARKNDGTAVARGDNTMGGDTSGVDLTNIQVPTPAPTPAAASATGDPHLMNIHGERFDLMKPGKVVPVQIPRGSSADDSLLTVEADARQLGGSCADMYFQMLNITGAWADKVRAGGITFTTREAREGTFQISSWTKFGPLELKVAHGHAHEGIKHLNFYVKHLGLAGAVVGGLFGEDDHVDAATPGEGCKKTMALSKGSSSDAIASEAIGLM</sequence>
<proteinExistence type="predicted"/>